<feature type="signal peptide" evidence="1">
    <location>
        <begin position="1"/>
        <end position="26"/>
    </location>
</feature>
<dbReference type="PANTHER" id="PTHR34387:SF2">
    <property type="entry name" value="SLR1258 PROTEIN"/>
    <property type="match status" value="1"/>
</dbReference>
<organism evidence="2 3">
    <name type="scientific">Desulfotruncus arcticus DSM 17038</name>
    <dbReference type="NCBI Taxonomy" id="1121424"/>
    <lineage>
        <taxon>Bacteria</taxon>
        <taxon>Bacillati</taxon>
        <taxon>Bacillota</taxon>
        <taxon>Clostridia</taxon>
        <taxon>Eubacteriales</taxon>
        <taxon>Desulfallaceae</taxon>
        <taxon>Desulfotruncus</taxon>
    </lineage>
</organism>
<dbReference type="EMBL" id="FOOX01000011">
    <property type="protein sequence ID" value="SFG87759.1"/>
    <property type="molecule type" value="Genomic_DNA"/>
</dbReference>
<dbReference type="InterPro" id="IPR052022">
    <property type="entry name" value="26kDa_periplasmic_antigen"/>
</dbReference>
<evidence type="ECO:0000313" key="2">
    <source>
        <dbReference type="EMBL" id="SFG87759.1"/>
    </source>
</evidence>
<sequence>MKRIKSLLVVFLTALTLLSFSAAAYAEDNGVSDNVITVNGSGTVKVAPNTAEVGFAVITEAAEAGAAQTKNSDLVNKVIGALKTGGISQNDIITSGYNLGPKYVYENNKAPRISGYEVRNEIAVTVRDINSVGKVIDLAVDNGINQVQNIQFYYEGGMEYKDQALRQAIEDARSKAEVIATALGKKIVGIKSATGNWDNNAPPPVIYEKRMASYDEAAASTPVTPGLAEINASADITYLFQ</sequence>
<name>A0A1I2VH49_9FIRM</name>
<dbReference type="Pfam" id="PF04402">
    <property type="entry name" value="SIMPL"/>
    <property type="match status" value="1"/>
</dbReference>
<proteinExistence type="predicted"/>
<accession>A0A1I2VH49</accession>
<evidence type="ECO:0000313" key="3">
    <source>
        <dbReference type="Proteomes" id="UP000199337"/>
    </source>
</evidence>
<dbReference type="PANTHER" id="PTHR34387">
    <property type="entry name" value="SLR1258 PROTEIN"/>
    <property type="match status" value="1"/>
</dbReference>
<evidence type="ECO:0000256" key="1">
    <source>
        <dbReference type="SAM" id="SignalP"/>
    </source>
</evidence>
<gene>
    <name evidence="2" type="ORF">SAMN05660649_02979</name>
</gene>
<dbReference type="GO" id="GO:0006974">
    <property type="term" value="P:DNA damage response"/>
    <property type="evidence" value="ECO:0007669"/>
    <property type="project" value="TreeGrafter"/>
</dbReference>
<reference evidence="3" key="1">
    <citation type="submission" date="2016-10" db="EMBL/GenBank/DDBJ databases">
        <authorList>
            <person name="Varghese N."/>
            <person name="Submissions S."/>
        </authorList>
    </citation>
    <scope>NUCLEOTIDE SEQUENCE [LARGE SCALE GENOMIC DNA]</scope>
    <source>
        <strain evidence="3">DSM 17038</strain>
    </source>
</reference>
<keyword evidence="3" id="KW-1185">Reference proteome</keyword>
<keyword evidence="1" id="KW-0732">Signal</keyword>
<dbReference type="AlphaFoldDB" id="A0A1I2VH49"/>
<dbReference type="Gene3D" id="3.30.70.2970">
    <property type="entry name" value="Protein of unknown function (DUF541), domain 2"/>
    <property type="match status" value="1"/>
</dbReference>
<dbReference type="Gene3D" id="3.30.110.170">
    <property type="entry name" value="Protein of unknown function (DUF541), domain 1"/>
    <property type="match status" value="1"/>
</dbReference>
<dbReference type="Proteomes" id="UP000199337">
    <property type="component" value="Unassembled WGS sequence"/>
</dbReference>
<dbReference type="OrthoDB" id="9785192at2"/>
<protein>
    <recommendedName>
        <fullName evidence="4">26 kDa periplasmic immunogenic protein</fullName>
    </recommendedName>
</protein>
<feature type="chain" id="PRO_5011464298" description="26 kDa periplasmic immunogenic protein" evidence="1">
    <location>
        <begin position="27"/>
        <end position="241"/>
    </location>
</feature>
<dbReference type="RefSeq" id="WP_092472174.1">
    <property type="nucleotide sequence ID" value="NZ_FOOX01000011.1"/>
</dbReference>
<dbReference type="InterPro" id="IPR007497">
    <property type="entry name" value="SIMPL/DUF541"/>
</dbReference>
<evidence type="ECO:0008006" key="4">
    <source>
        <dbReference type="Google" id="ProtNLM"/>
    </source>
</evidence>